<proteinExistence type="predicted"/>
<reference evidence="1" key="1">
    <citation type="journal article" date="2021" name="Proc. Natl. Acad. Sci. U.S.A.">
        <title>A Catalog of Tens of Thousands of Viruses from Human Metagenomes Reveals Hidden Associations with Chronic Diseases.</title>
        <authorList>
            <person name="Tisza M.J."/>
            <person name="Buck C.B."/>
        </authorList>
    </citation>
    <scope>NUCLEOTIDE SEQUENCE</scope>
    <source>
        <strain evidence="1">CtZro7</strain>
    </source>
</reference>
<accession>A0A8S5PPZ4</accession>
<sequence length="336" mass="38747">MKKRNLIISGEFTMTEVANADTQAQSQNTTAPKAKSAATRIAALKAAGVDVSNYFPMGEEMVVKVVDGVPVQVTDDDPVFASIAGGGHIRNYTLYRRWVMSQMFHMLDRMERQNVSFNALLQDKGYAYQWRMLEKELLDQYKMLKHKDKVCYEQRALWFNGRVASYMAFDYVQKLRSYVEKLLRKGTHTCKGKPYVRLSRENIFVSDLESKLYSPFRNLALAMNDVNGERLYRLVVKFNKLMKRLPADTKQSEAFINAYKGSGAYFTMRNMVLFHRARFKQGRRNMSEAKSLEHIESKAAEYARGDEGWRLLGVLKQLIADSDMSVSDKIDEWANR</sequence>
<name>A0A8S5PPZ4_9CAUD</name>
<protein>
    <submittedName>
        <fullName evidence="1">Uncharacterized protein</fullName>
    </submittedName>
</protein>
<organism evidence="1">
    <name type="scientific">Siphoviridae sp. ctZro7</name>
    <dbReference type="NCBI Taxonomy" id="2825561"/>
    <lineage>
        <taxon>Viruses</taxon>
        <taxon>Duplodnaviria</taxon>
        <taxon>Heunggongvirae</taxon>
        <taxon>Uroviricota</taxon>
        <taxon>Caudoviricetes</taxon>
    </lineage>
</organism>
<dbReference type="EMBL" id="BK015483">
    <property type="protein sequence ID" value="DAE09174.1"/>
    <property type="molecule type" value="Genomic_DNA"/>
</dbReference>
<evidence type="ECO:0000313" key="1">
    <source>
        <dbReference type="EMBL" id="DAE09174.1"/>
    </source>
</evidence>